<accession>A0ABQ5ZRU8</accession>
<sequence>MPLRGAEVKRMPARPVVAIIGGGFTGAACAYHLVRRLPVGAARIVVFEPRAMLGGGLAYDTDETTHRINVPATRMSLLPDDGDHFQRWLVRSGTLADDPEAVTPEGHAFARRSAFGRYVSDNLAPLVASGAIEHRRSRVRALTAARSGRWHVETGDGPALEADIVVVATTHPSPQPPATLHRALSGRAGYIPDATVPGALSGIAPDDRVLVVGTGLTAADVIATLDAAGHRGRITAVSRRGLRARGHNLSAQEPFGEFADPPSRSARALLRRIREGLVQADAAGLSWHAVFDRVRGQGGDIWRSLPVAERRRVARFLRPYWDVHRFRIAPQVEAVIDRRLAAGTLSFHAAAIAGVTCPAEGGIAVDFRPRHGREPFQETYGSLIVTTGPGHASVLSSQPFLAGLATAGDLQPDAVGLGIAVDERSRAIGTDGQALNSLYIAGPLARGTFGELMGLPQVTDHAVFVAEDIVRQMNATATFRSRQSSYHGDHDIAG</sequence>
<feature type="transmembrane region" description="Helical" evidence="1">
    <location>
        <begin position="12"/>
        <end position="34"/>
    </location>
</feature>
<dbReference type="Gene3D" id="3.50.50.60">
    <property type="entry name" value="FAD/NAD(P)-binding domain"/>
    <property type="match status" value="2"/>
</dbReference>
<evidence type="ECO:0000313" key="4">
    <source>
        <dbReference type="Proteomes" id="UP001156702"/>
    </source>
</evidence>
<evidence type="ECO:0000259" key="2">
    <source>
        <dbReference type="Pfam" id="PF13454"/>
    </source>
</evidence>
<keyword evidence="4" id="KW-1185">Reference proteome</keyword>
<proteinExistence type="predicted"/>
<dbReference type="PANTHER" id="PTHR40254:SF1">
    <property type="entry name" value="BLR0577 PROTEIN"/>
    <property type="match status" value="1"/>
</dbReference>
<dbReference type="InterPro" id="IPR052189">
    <property type="entry name" value="L-asp_N-monooxygenase_NS-form"/>
</dbReference>
<dbReference type="PROSITE" id="PS51257">
    <property type="entry name" value="PROKAR_LIPOPROTEIN"/>
    <property type="match status" value="1"/>
</dbReference>
<dbReference type="Proteomes" id="UP001156702">
    <property type="component" value="Unassembled WGS sequence"/>
</dbReference>
<dbReference type="InterPro" id="IPR038732">
    <property type="entry name" value="HpyO/CreE_NAD-binding"/>
</dbReference>
<dbReference type="Pfam" id="PF13454">
    <property type="entry name" value="NAD_binding_9"/>
    <property type="match status" value="1"/>
</dbReference>
<keyword evidence="1" id="KW-1133">Transmembrane helix</keyword>
<dbReference type="PANTHER" id="PTHR40254">
    <property type="entry name" value="BLR0577 PROTEIN"/>
    <property type="match status" value="1"/>
</dbReference>
<dbReference type="EMBL" id="BSOP01000051">
    <property type="protein sequence ID" value="GLR54469.1"/>
    <property type="molecule type" value="Genomic_DNA"/>
</dbReference>
<gene>
    <name evidence="3" type="ORF">GCM10007923_56860</name>
</gene>
<keyword evidence="1" id="KW-0812">Transmembrane</keyword>
<organism evidence="3 4">
    <name type="scientific">Shinella yambaruensis</name>
    <dbReference type="NCBI Taxonomy" id="415996"/>
    <lineage>
        <taxon>Bacteria</taxon>
        <taxon>Pseudomonadati</taxon>
        <taxon>Pseudomonadota</taxon>
        <taxon>Alphaproteobacteria</taxon>
        <taxon>Hyphomicrobiales</taxon>
        <taxon>Rhizobiaceae</taxon>
        <taxon>Shinella</taxon>
    </lineage>
</organism>
<protein>
    <submittedName>
        <fullName evidence="3">Hydroxyacylglutathione hydrolase</fullName>
    </submittedName>
</protein>
<keyword evidence="3" id="KW-0378">Hydrolase</keyword>
<comment type="caution">
    <text evidence="3">The sequence shown here is derived from an EMBL/GenBank/DDBJ whole genome shotgun (WGS) entry which is preliminary data.</text>
</comment>
<feature type="domain" description="FAD-dependent urate hydroxylase HpyO/Asp monooxygenase CreE-like FAD/NAD(P)-binding" evidence="2">
    <location>
        <begin position="18"/>
        <end position="171"/>
    </location>
</feature>
<dbReference type="InterPro" id="IPR036188">
    <property type="entry name" value="FAD/NAD-bd_sf"/>
</dbReference>
<name>A0ABQ5ZRU8_9HYPH</name>
<reference evidence="4" key="1">
    <citation type="journal article" date="2019" name="Int. J. Syst. Evol. Microbiol.">
        <title>The Global Catalogue of Microorganisms (GCM) 10K type strain sequencing project: providing services to taxonomists for standard genome sequencing and annotation.</title>
        <authorList>
            <consortium name="The Broad Institute Genomics Platform"/>
            <consortium name="The Broad Institute Genome Sequencing Center for Infectious Disease"/>
            <person name="Wu L."/>
            <person name="Ma J."/>
        </authorList>
    </citation>
    <scope>NUCLEOTIDE SEQUENCE [LARGE SCALE GENOMIC DNA]</scope>
    <source>
        <strain evidence="4">NBRC 102122</strain>
    </source>
</reference>
<evidence type="ECO:0000256" key="1">
    <source>
        <dbReference type="SAM" id="Phobius"/>
    </source>
</evidence>
<keyword evidence="1" id="KW-0472">Membrane</keyword>
<dbReference type="GO" id="GO:0016787">
    <property type="term" value="F:hydrolase activity"/>
    <property type="evidence" value="ECO:0007669"/>
    <property type="project" value="UniProtKB-KW"/>
</dbReference>
<evidence type="ECO:0000313" key="3">
    <source>
        <dbReference type="EMBL" id="GLR54469.1"/>
    </source>
</evidence>
<dbReference type="SUPFAM" id="SSF51905">
    <property type="entry name" value="FAD/NAD(P)-binding domain"/>
    <property type="match status" value="1"/>
</dbReference>